<comment type="subcellular location">
    <subcellularLocation>
        <location evidence="4">Cytoplasm</location>
    </subcellularLocation>
</comment>
<comment type="catalytic activity">
    <reaction evidence="4">
        <text>L-proline + NAD(+) = (S)-1-pyrroline-5-carboxylate + NADH + 2 H(+)</text>
        <dbReference type="Rhea" id="RHEA:14105"/>
        <dbReference type="ChEBI" id="CHEBI:15378"/>
        <dbReference type="ChEBI" id="CHEBI:17388"/>
        <dbReference type="ChEBI" id="CHEBI:57540"/>
        <dbReference type="ChEBI" id="CHEBI:57945"/>
        <dbReference type="ChEBI" id="CHEBI:60039"/>
        <dbReference type="EC" id="1.5.1.2"/>
    </reaction>
</comment>
<dbReference type="Proteomes" id="UP000248014">
    <property type="component" value="Unassembled WGS sequence"/>
</dbReference>
<evidence type="ECO:0000256" key="2">
    <source>
        <dbReference type="ARBA" id="ARBA00022857"/>
    </source>
</evidence>
<keyword evidence="11" id="KW-1185">Reference proteome</keyword>
<reference evidence="10 11" key="1">
    <citation type="submission" date="2018-05" db="EMBL/GenBank/DDBJ databases">
        <title>Genomic Encyclopedia of Type Strains, Phase IV (KMG-IV): sequencing the most valuable type-strain genomes for metagenomic binning, comparative biology and taxonomic classification.</title>
        <authorList>
            <person name="Goeker M."/>
        </authorList>
    </citation>
    <scope>NUCLEOTIDE SEQUENCE [LARGE SCALE GENOMIC DNA]</scope>
    <source>
        <strain evidence="10 11">DSM 3183</strain>
    </source>
</reference>
<comment type="function">
    <text evidence="4">Catalyzes the reduction of 1-pyrroline-5-carboxylate (PCA) to L-proline.</text>
</comment>
<dbReference type="FunFam" id="1.10.3730.10:FF:000001">
    <property type="entry name" value="Pyrroline-5-carboxylate reductase"/>
    <property type="match status" value="1"/>
</dbReference>
<dbReference type="InterPro" id="IPR029036">
    <property type="entry name" value="P5CR_dimer"/>
</dbReference>
<dbReference type="InterPro" id="IPR036291">
    <property type="entry name" value="NAD(P)-bd_dom_sf"/>
</dbReference>
<evidence type="ECO:0000256" key="7">
    <source>
        <dbReference type="RuleBase" id="RU003903"/>
    </source>
</evidence>
<dbReference type="PROSITE" id="PS00521">
    <property type="entry name" value="P5CR"/>
    <property type="match status" value="1"/>
</dbReference>
<dbReference type="EMBL" id="QJJM01000001">
    <property type="protein sequence ID" value="PXW79033.1"/>
    <property type="molecule type" value="Genomic_DNA"/>
</dbReference>
<dbReference type="GO" id="GO:0004735">
    <property type="term" value="F:pyrroline-5-carboxylate reductase activity"/>
    <property type="evidence" value="ECO:0007669"/>
    <property type="project" value="UniProtKB-UniRule"/>
</dbReference>
<dbReference type="PANTHER" id="PTHR11645">
    <property type="entry name" value="PYRROLINE-5-CARBOXYLATE REDUCTASE"/>
    <property type="match status" value="1"/>
</dbReference>
<comment type="similarity">
    <text evidence="1 4 7">Belongs to the pyrroline-5-carboxylate reductase family.</text>
</comment>
<evidence type="ECO:0000256" key="1">
    <source>
        <dbReference type="ARBA" id="ARBA00005525"/>
    </source>
</evidence>
<dbReference type="EC" id="1.5.1.2" evidence="4 5"/>
<dbReference type="UniPathway" id="UPA00098">
    <property type="reaction ID" value="UER00361"/>
</dbReference>
<dbReference type="GO" id="GO:0055129">
    <property type="term" value="P:L-proline biosynthetic process"/>
    <property type="evidence" value="ECO:0007669"/>
    <property type="project" value="UniProtKB-UniRule"/>
</dbReference>
<keyword evidence="2 4" id="KW-0521">NADP</keyword>
<proteinExistence type="inferred from homology"/>
<dbReference type="InterPro" id="IPR028939">
    <property type="entry name" value="P5C_Rdtase_cat_N"/>
</dbReference>
<evidence type="ECO:0000256" key="5">
    <source>
        <dbReference type="NCBIfam" id="TIGR00112"/>
    </source>
</evidence>
<dbReference type="SUPFAM" id="SSF51735">
    <property type="entry name" value="NAD(P)-binding Rossmann-fold domains"/>
    <property type="match status" value="1"/>
</dbReference>
<keyword evidence="4" id="KW-0963">Cytoplasm</keyword>
<comment type="catalytic activity">
    <reaction evidence="4 7">
        <text>L-proline + NADP(+) = (S)-1-pyrroline-5-carboxylate + NADPH + 2 H(+)</text>
        <dbReference type="Rhea" id="RHEA:14109"/>
        <dbReference type="ChEBI" id="CHEBI:15378"/>
        <dbReference type="ChEBI" id="CHEBI:17388"/>
        <dbReference type="ChEBI" id="CHEBI:57783"/>
        <dbReference type="ChEBI" id="CHEBI:58349"/>
        <dbReference type="ChEBI" id="CHEBI:60039"/>
        <dbReference type="EC" id="1.5.1.2"/>
    </reaction>
</comment>
<keyword evidence="4 7" id="KW-0028">Amino-acid biosynthesis</keyword>
<dbReference type="SUPFAM" id="SSF48179">
    <property type="entry name" value="6-phosphogluconate dehydrogenase C-terminal domain-like"/>
    <property type="match status" value="1"/>
</dbReference>
<feature type="domain" description="Pyrroline-5-carboxylate reductase dimerisation" evidence="9">
    <location>
        <begin position="174"/>
        <end position="279"/>
    </location>
</feature>
<gene>
    <name evidence="4" type="primary">proC</name>
    <name evidence="10" type="ORF">C7451_10195</name>
</gene>
<comment type="pathway">
    <text evidence="4 7">Amino-acid biosynthesis; L-proline biosynthesis; L-proline from L-glutamate 5-semialdehyde: step 1/1.</text>
</comment>
<dbReference type="PANTHER" id="PTHR11645:SF0">
    <property type="entry name" value="PYRROLINE-5-CARBOXYLATE REDUCTASE 3"/>
    <property type="match status" value="1"/>
</dbReference>
<evidence type="ECO:0000259" key="9">
    <source>
        <dbReference type="Pfam" id="PF14748"/>
    </source>
</evidence>
<evidence type="ECO:0000256" key="3">
    <source>
        <dbReference type="ARBA" id="ARBA00023002"/>
    </source>
</evidence>
<protein>
    <recommendedName>
        <fullName evidence="4 5">Pyrroline-5-carboxylate reductase</fullName>
        <shortName evidence="4">P5C reductase</shortName>
        <shortName evidence="4">P5CR</shortName>
        <ecNumber evidence="4 5">1.5.1.2</ecNumber>
    </recommendedName>
    <alternativeName>
        <fullName evidence="4">PCA reductase</fullName>
    </alternativeName>
</protein>
<accession>A0A2V3VB94</accession>
<feature type="binding site" evidence="6">
    <location>
        <begin position="26"/>
        <end position="31"/>
    </location>
    <ligand>
        <name>NADP(+)</name>
        <dbReference type="ChEBI" id="CHEBI:58349"/>
    </ligand>
</feature>
<evidence type="ECO:0000256" key="4">
    <source>
        <dbReference type="HAMAP-Rule" id="MF_01925"/>
    </source>
</evidence>
<dbReference type="NCBIfam" id="TIGR00112">
    <property type="entry name" value="proC"/>
    <property type="match status" value="1"/>
</dbReference>
<comment type="caution">
    <text evidence="10">The sequence shown here is derived from an EMBL/GenBank/DDBJ whole genome shotgun (WGS) entry which is preliminary data.</text>
</comment>
<dbReference type="Gene3D" id="3.40.50.720">
    <property type="entry name" value="NAD(P)-binding Rossmann-like Domain"/>
    <property type="match status" value="1"/>
</dbReference>
<dbReference type="InterPro" id="IPR008927">
    <property type="entry name" value="6-PGluconate_DH-like_C_sf"/>
</dbReference>
<feature type="domain" description="Pyrroline-5-carboxylate reductase catalytic N-terminal" evidence="8">
    <location>
        <begin position="25"/>
        <end position="111"/>
    </location>
</feature>
<name>A0A2V3VB94_9SPHN</name>
<dbReference type="GO" id="GO:0005737">
    <property type="term" value="C:cytoplasm"/>
    <property type="evidence" value="ECO:0007669"/>
    <property type="project" value="UniProtKB-SubCell"/>
</dbReference>
<evidence type="ECO:0000313" key="11">
    <source>
        <dbReference type="Proteomes" id="UP000248014"/>
    </source>
</evidence>
<dbReference type="InterPro" id="IPR000304">
    <property type="entry name" value="Pyrroline-COOH_reductase"/>
</dbReference>
<keyword evidence="4 7" id="KW-0641">Proline biosynthesis</keyword>
<sequence>MRPSTSSGQTEVVRVTHPFPQSLLVIGSGNMAGAMLRGWFAQGLDPASVTVVDPSPRDLSAGVRHLTGIAPDIAPPDWLLLGIKPQMLGDVAPQLAGIDLSQALVVSMLAGVECSGLRAALPSARAIARIMPNMAVSIGQSVTALYAEGLGEADRDRLESLFAMLGTAEWLADESQMHLVTALSGSGPAYLFRFIDSLGKAAEGLGMPADQAARFAMAMVRGSAELAHRSDETPAQLAERVASPGGTTRAALNVLDADAALDRLLAEAVDAAAKRSVELGQ</sequence>
<dbReference type="InterPro" id="IPR053790">
    <property type="entry name" value="P5CR-like_CS"/>
</dbReference>
<dbReference type="Gene3D" id="1.10.3730.10">
    <property type="entry name" value="ProC C-terminal domain-like"/>
    <property type="match status" value="1"/>
</dbReference>
<keyword evidence="3 4" id="KW-0560">Oxidoreductase</keyword>
<dbReference type="HAMAP" id="MF_01925">
    <property type="entry name" value="P5C_reductase"/>
    <property type="match status" value="1"/>
</dbReference>
<dbReference type="PIRSF" id="PIRSF000193">
    <property type="entry name" value="Pyrrol-5-carb_rd"/>
    <property type="match status" value="1"/>
</dbReference>
<dbReference type="Pfam" id="PF14748">
    <property type="entry name" value="P5CR_dimer"/>
    <property type="match status" value="1"/>
</dbReference>
<dbReference type="AlphaFoldDB" id="A0A2V3VB94"/>
<organism evidence="10 11">
    <name type="scientific">Blastomonas natatoria</name>
    <dbReference type="NCBI Taxonomy" id="34015"/>
    <lineage>
        <taxon>Bacteria</taxon>
        <taxon>Pseudomonadati</taxon>
        <taxon>Pseudomonadota</taxon>
        <taxon>Alphaproteobacteria</taxon>
        <taxon>Sphingomonadales</taxon>
        <taxon>Sphingomonadaceae</taxon>
        <taxon>Blastomonas</taxon>
    </lineage>
</organism>
<evidence type="ECO:0000259" key="8">
    <source>
        <dbReference type="Pfam" id="PF03807"/>
    </source>
</evidence>
<dbReference type="Pfam" id="PF03807">
    <property type="entry name" value="F420_oxidored"/>
    <property type="match status" value="1"/>
</dbReference>
<evidence type="ECO:0000313" key="10">
    <source>
        <dbReference type="EMBL" id="PXW79033.1"/>
    </source>
</evidence>
<evidence type="ECO:0000256" key="6">
    <source>
        <dbReference type="PIRSR" id="PIRSR000193-1"/>
    </source>
</evidence>